<dbReference type="AlphaFoldDB" id="A0A1N7FF62"/>
<proteinExistence type="predicted"/>
<name>A0A1N7FF62_9GAMM</name>
<keyword evidence="2" id="KW-1185">Reference proteome</keyword>
<protein>
    <submittedName>
        <fullName evidence="1">Uncharacterized protein</fullName>
    </submittedName>
</protein>
<organism evidence="1 2">
    <name type="scientific">Moraxella cuniculi DSM 21768</name>
    <dbReference type="NCBI Taxonomy" id="1122245"/>
    <lineage>
        <taxon>Bacteria</taxon>
        <taxon>Pseudomonadati</taxon>
        <taxon>Pseudomonadota</taxon>
        <taxon>Gammaproteobacteria</taxon>
        <taxon>Moraxellales</taxon>
        <taxon>Moraxellaceae</taxon>
        <taxon>Moraxella</taxon>
    </lineage>
</organism>
<dbReference type="Proteomes" id="UP000187495">
    <property type="component" value="Unassembled WGS sequence"/>
</dbReference>
<accession>A0A1N7FF62</accession>
<evidence type="ECO:0000313" key="1">
    <source>
        <dbReference type="EMBL" id="SIR98971.1"/>
    </source>
</evidence>
<sequence length="89" mass="10021">MLPVASSVAFVSFPVVISDAVVSNHDGLYLWWELFNLMDYGDFCDLVDLYVDLDEIPAFISTVVNLSNDKIELIHQGGVNIRQFIINTQ</sequence>
<gene>
    <name evidence="1" type="ORF">SAMN02745664_11269</name>
</gene>
<reference evidence="2" key="1">
    <citation type="submission" date="2017-01" db="EMBL/GenBank/DDBJ databases">
        <authorList>
            <person name="Varghese N."/>
            <person name="Submissions S."/>
        </authorList>
    </citation>
    <scope>NUCLEOTIDE SEQUENCE [LARGE SCALE GENOMIC DNA]</scope>
    <source>
        <strain evidence="2">DSM 21768</strain>
    </source>
</reference>
<evidence type="ECO:0000313" key="2">
    <source>
        <dbReference type="Proteomes" id="UP000187495"/>
    </source>
</evidence>
<dbReference type="EMBL" id="FTNU01000012">
    <property type="protein sequence ID" value="SIR98971.1"/>
    <property type="molecule type" value="Genomic_DNA"/>
</dbReference>
<dbReference type="STRING" id="34061.B0189_04200"/>